<evidence type="ECO:0000313" key="3">
    <source>
        <dbReference type="EMBL" id="AVX04441.1"/>
    </source>
</evidence>
<dbReference type="GO" id="GO:0006629">
    <property type="term" value="P:lipid metabolic process"/>
    <property type="evidence" value="ECO:0007669"/>
    <property type="project" value="InterPro"/>
</dbReference>
<protein>
    <submittedName>
        <fullName evidence="3">Glycerophosphodiester phosphodiesterase</fullName>
    </submittedName>
</protein>
<reference evidence="3 4" key="1">
    <citation type="submission" date="2017-05" db="EMBL/GenBank/DDBJ databases">
        <title>Genome Analysis of Maritalea myrionectae HL2708#5.</title>
        <authorList>
            <consortium name="Cotde Inc.-PKNU"/>
            <person name="Jang D."/>
            <person name="Oh H.-M."/>
        </authorList>
    </citation>
    <scope>NUCLEOTIDE SEQUENCE [LARGE SCALE GENOMIC DNA]</scope>
    <source>
        <strain evidence="3 4">HL2708#5</strain>
    </source>
</reference>
<dbReference type="STRING" id="1122213.GCA_000423365_02217"/>
<evidence type="ECO:0000259" key="2">
    <source>
        <dbReference type="PROSITE" id="PS51704"/>
    </source>
</evidence>
<dbReference type="PANTHER" id="PTHR46211">
    <property type="entry name" value="GLYCEROPHOSPHORYL DIESTER PHOSPHODIESTERASE"/>
    <property type="match status" value="1"/>
</dbReference>
<gene>
    <name evidence="3" type="ORF">MXMO3_01917</name>
</gene>
<evidence type="ECO:0000313" key="4">
    <source>
        <dbReference type="Proteomes" id="UP000258927"/>
    </source>
</evidence>
<proteinExistence type="predicted"/>
<accession>A0A2R4MEG9</accession>
<dbReference type="SUPFAM" id="SSF51695">
    <property type="entry name" value="PLC-like phosphodiesterases"/>
    <property type="match status" value="1"/>
</dbReference>
<feature type="domain" description="GP-PDE" evidence="2">
    <location>
        <begin position="7"/>
        <end position="249"/>
    </location>
</feature>
<dbReference type="GO" id="GO:0008081">
    <property type="term" value="F:phosphoric diester hydrolase activity"/>
    <property type="evidence" value="ECO:0007669"/>
    <property type="project" value="InterPro"/>
</dbReference>
<evidence type="ECO:0000256" key="1">
    <source>
        <dbReference type="SAM" id="MobiDB-lite"/>
    </source>
</evidence>
<dbReference type="Proteomes" id="UP000258927">
    <property type="component" value="Chromosome"/>
</dbReference>
<organism evidence="3 4">
    <name type="scientific">Maritalea myrionectae</name>
    <dbReference type="NCBI Taxonomy" id="454601"/>
    <lineage>
        <taxon>Bacteria</taxon>
        <taxon>Pseudomonadati</taxon>
        <taxon>Pseudomonadota</taxon>
        <taxon>Alphaproteobacteria</taxon>
        <taxon>Hyphomicrobiales</taxon>
        <taxon>Devosiaceae</taxon>
        <taxon>Maritalea</taxon>
    </lineage>
</organism>
<sequence length="260" mass="28794">MLKQIFAHPIAHRGLHQVAHGIAENSKAAFIAAIVNRFGIECDIQLTGDDQAIVFHDEKLDRLTPQSGMVADISAGQASHIPLKESADHDHILSFQQLLALVDGRVPLIIELKSQEARNAQLANAVHHAAKDYMGVLCFKSFDPDLIRQLNRLKDKWPKGIVVERETPEGKSAATGFALRHLLHLPLTRPDFLSCDVDSLDLPAVRLYRATGRQVMSWTINSKARLEKAKAEADQVVFEDIDPTTGSPLPDQRVKELVSN</sequence>
<dbReference type="KEGG" id="mmyr:MXMO3_01917"/>
<dbReference type="Gene3D" id="3.20.20.190">
    <property type="entry name" value="Phosphatidylinositol (PI) phosphodiesterase"/>
    <property type="match status" value="1"/>
</dbReference>
<dbReference type="PANTHER" id="PTHR46211:SF1">
    <property type="entry name" value="GLYCEROPHOSPHODIESTER PHOSPHODIESTERASE, CYTOPLASMIC"/>
    <property type="match status" value="1"/>
</dbReference>
<dbReference type="InterPro" id="IPR030395">
    <property type="entry name" value="GP_PDE_dom"/>
</dbReference>
<keyword evidence="4" id="KW-1185">Reference proteome</keyword>
<dbReference type="AlphaFoldDB" id="A0A2R4MEG9"/>
<dbReference type="Pfam" id="PF03009">
    <property type="entry name" value="GDPD"/>
    <property type="match status" value="1"/>
</dbReference>
<name>A0A2R4MEG9_9HYPH</name>
<dbReference type="InterPro" id="IPR017946">
    <property type="entry name" value="PLC-like_Pdiesterase_TIM-brl"/>
</dbReference>
<dbReference type="PROSITE" id="PS51704">
    <property type="entry name" value="GP_PDE"/>
    <property type="match status" value="1"/>
</dbReference>
<feature type="region of interest" description="Disordered" evidence="1">
    <location>
        <begin position="241"/>
        <end position="260"/>
    </location>
</feature>
<dbReference type="EMBL" id="CP021330">
    <property type="protein sequence ID" value="AVX04441.1"/>
    <property type="molecule type" value="Genomic_DNA"/>
</dbReference>